<dbReference type="RefSeq" id="XP_009530829.1">
    <property type="nucleotide sequence ID" value="XM_009532534.1"/>
</dbReference>
<gene>
    <name evidence="2" type="ORF">PHYSODRAFT_335177</name>
</gene>
<name>G4ZUC6_PHYSP</name>
<accession>G4ZUC6</accession>
<sequence>MELTHRACRVLFALLGFLHGAFVQAVHQAAAQAESFGFVALNTSASSKCAAGPLNLSEVVAIHTWISSSVRGSIPPYYVDGVPVSVKYYARLGNPVAPTDCDVGTTKLDAATFQSGIKGMTSDNPAAPLASPEAIIRFVKDNGKLATVASASAFYSVQFHVYDWSCAMLATDKVLSTLGDLKGLDATSIARYLPCYRISGAVGVSYVDTNNKQQCACVRPVGTALNGASCTALASSNEGGGKCLWNTSRPSGYTCPWTNASASALKLISDCKVDVLVPSDNYGRVNKAVSILDTWQQFLLQPQLEVDGIEFRSFGVYNPCATATWGSKATDPTALTLLDLQTAVSKEASFLSFSSAKNVVNNGPSERVDIVTRTMKDWVEASYVAMTSASSACFHDYVVRHLLEQLVLTQSPLMLSSTALSSLQCMRCCSKQTTLREYYYDYTCGASSGPPSKLISGNETCAFNHCLRLTGSAPVQVSASPTANVMTPTDPMTISRSSPCPVLSSTCSNAATLSSLVNTSEAWSSALPNQNAYVAGYNVSAYVFWCYKKGTDDWVLWDDSAVLEFTSASTALVVQAWTRCRMVRQFDFKVAVSLLLTAIPSSTASRTPATISLNGTLLDLSKMPASCLSNEMMTGFKFSSSNGANAAYTSQCAALTAHLMDCGTAAINSFKLETNIESNKAIHGTSANYLDRQTVACPADSYLAKTQILNDTNNVNIWYRSTCCYYQRANVTRTSYGTMVPVSVAGMVTLPVSCLAGGGMNGFRLDYFSASYSVSCLADPRLLPGPQLYTNWVSNNGSIFSLVNHVMQQSTGQLPA</sequence>
<organism evidence="2 3">
    <name type="scientific">Phytophthora sojae (strain P6497)</name>
    <name type="common">Soybean stem and root rot agent</name>
    <name type="synonym">Phytophthora megasperma f. sp. glycines</name>
    <dbReference type="NCBI Taxonomy" id="1094619"/>
    <lineage>
        <taxon>Eukaryota</taxon>
        <taxon>Sar</taxon>
        <taxon>Stramenopiles</taxon>
        <taxon>Oomycota</taxon>
        <taxon>Peronosporomycetes</taxon>
        <taxon>Peronosporales</taxon>
        <taxon>Peronosporaceae</taxon>
        <taxon>Phytophthora</taxon>
    </lineage>
</organism>
<proteinExistence type="predicted"/>
<dbReference type="AlphaFoldDB" id="G4ZUC6"/>
<dbReference type="EMBL" id="JH159156">
    <property type="protein sequence ID" value="EGZ13400.1"/>
    <property type="molecule type" value="Genomic_DNA"/>
</dbReference>
<dbReference type="Proteomes" id="UP000002640">
    <property type="component" value="Unassembled WGS sequence"/>
</dbReference>
<dbReference type="InParanoid" id="G4ZUC6"/>
<dbReference type="GeneID" id="20646932"/>
<evidence type="ECO:0000313" key="3">
    <source>
        <dbReference type="Proteomes" id="UP000002640"/>
    </source>
</evidence>
<reference evidence="2 3" key="1">
    <citation type="journal article" date="2006" name="Science">
        <title>Phytophthora genome sequences uncover evolutionary origins and mechanisms of pathogenesis.</title>
        <authorList>
            <person name="Tyler B.M."/>
            <person name="Tripathy S."/>
            <person name="Zhang X."/>
            <person name="Dehal P."/>
            <person name="Jiang R.H."/>
            <person name="Aerts A."/>
            <person name="Arredondo F.D."/>
            <person name="Baxter L."/>
            <person name="Bensasson D."/>
            <person name="Beynon J.L."/>
            <person name="Chapman J."/>
            <person name="Damasceno C.M."/>
            <person name="Dorrance A.E."/>
            <person name="Dou D."/>
            <person name="Dickerman A.W."/>
            <person name="Dubchak I.L."/>
            <person name="Garbelotto M."/>
            <person name="Gijzen M."/>
            <person name="Gordon S.G."/>
            <person name="Govers F."/>
            <person name="Grunwald N.J."/>
            <person name="Huang W."/>
            <person name="Ivors K.L."/>
            <person name="Jones R.W."/>
            <person name="Kamoun S."/>
            <person name="Krampis K."/>
            <person name="Lamour K.H."/>
            <person name="Lee M.K."/>
            <person name="McDonald W.H."/>
            <person name="Medina M."/>
            <person name="Meijer H.J."/>
            <person name="Nordberg E.K."/>
            <person name="Maclean D.J."/>
            <person name="Ospina-Giraldo M.D."/>
            <person name="Morris P.F."/>
            <person name="Phuntumart V."/>
            <person name="Putnam N.H."/>
            <person name="Rash S."/>
            <person name="Rose J.K."/>
            <person name="Sakihama Y."/>
            <person name="Salamov A.A."/>
            <person name="Savidor A."/>
            <person name="Scheuring C.F."/>
            <person name="Smith B.M."/>
            <person name="Sobral B.W."/>
            <person name="Terry A."/>
            <person name="Torto-Alalibo T.A."/>
            <person name="Win J."/>
            <person name="Xu Z."/>
            <person name="Zhang H."/>
            <person name="Grigoriev I.V."/>
            <person name="Rokhsar D.S."/>
            <person name="Boore J.L."/>
        </authorList>
    </citation>
    <scope>NUCLEOTIDE SEQUENCE [LARGE SCALE GENOMIC DNA]</scope>
    <source>
        <strain evidence="2 3">P6497</strain>
    </source>
</reference>
<dbReference type="KEGG" id="psoj:PHYSODRAFT_335177"/>
<evidence type="ECO:0000313" key="2">
    <source>
        <dbReference type="EMBL" id="EGZ13400.1"/>
    </source>
</evidence>
<feature type="signal peptide" evidence="1">
    <location>
        <begin position="1"/>
        <end position="23"/>
    </location>
</feature>
<keyword evidence="1" id="KW-0732">Signal</keyword>
<keyword evidence="3" id="KW-1185">Reference proteome</keyword>
<feature type="chain" id="PRO_5003472560" evidence="1">
    <location>
        <begin position="24"/>
        <end position="816"/>
    </location>
</feature>
<evidence type="ECO:0000256" key="1">
    <source>
        <dbReference type="SAM" id="SignalP"/>
    </source>
</evidence>
<protein>
    <submittedName>
        <fullName evidence="2">Uncharacterized protein</fullName>
    </submittedName>
</protein>